<dbReference type="STRING" id="84035.SAMN05660742_10757"/>
<dbReference type="InterPro" id="IPR002201">
    <property type="entry name" value="Glyco_trans_9"/>
</dbReference>
<dbReference type="EMBL" id="FNZK01000007">
    <property type="protein sequence ID" value="SEJ41885.1"/>
    <property type="molecule type" value="Genomic_DNA"/>
</dbReference>
<dbReference type="PANTHER" id="PTHR30160">
    <property type="entry name" value="TETRAACYLDISACCHARIDE 4'-KINASE-RELATED"/>
    <property type="match status" value="1"/>
</dbReference>
<dbReference type="RefSeq" id="WP_245741328.1">
    <property type="nucleotide sequence ID" value="NZ_FNZK01000007.1"/>
</dbReference>
<evidence type="ECO:0000256" key="1">
    <source>
        <dbReference type="ARBA" id="ARBA00022676"/>
    </source>
</evidence>
<evidence type="ECO:0000256" key="2">
    <source>
        <dbReference type="ARBA" id="ARBA00022679"/>
    </source>
</evidence>
<dbReference type="InterPro" id="IPR051199">
    <property type="entry name" value="LPS_LOS_Heptosyltrfase"/>
</dbReference>
<name>A0A1H6YYV1_9FIRM</name>
<dbReference type="GO" id="GO:0008713">
    <property type="term" value="F:ADP-heptose-lipopolysaccharide heptosyltransferase activity"/>
    <property type="evidence" value="ECO:0007669"/>
    <property type="project" value="TreeGrafter"/>
</dbReference>
<dbReference type="SUPFAM" id="SSF53756">
    <property type="entry name" value="UDP-Glycosyltransferase/glycogen phosphorylase"/>
    <property type="match status" value="1"/>
</dbReference>
<dbReference type="GO" id="GO:0005829">
    <property type="term" value="C:cytosol"/>
    <property type="evidence" value="ECO:0007669"/>
    <property type="project" value="TreeGrafter"/>
</dbReference>
<dbReference type="GO" id="GO:0009244">
    <property type="term" value="P:lipopolysaccharide core region biosynthetic process"/>
    <property type="evidence" value="ECO:0007669"/>
    <property type="project" value="TreeGrafter"/>
</dbReference>
<accession>A0A1H6YYV1</accession>
<dbReference type="CDD" id="cd03789">
    <property type="entry name" value="GT9_LPS_heptosyltransferase"/>
    <property type="match status" value="1"/>
</dbReference>
<sequence length="244" mass="27397">MSGIITRLSQSKRRIGMAGTRELNRFFMTELAPAIDSPHMIKRYLSVLQQLGIETTDYHLTLPLPNQFDTFVKDFFTRYKINPLKKTLMINPRTSWPNKNWGNQHFASCIDLLDPEIQLLISGGPSDKKDAAEIMTLTNKQVINIAGKTSLIEMAALLKHIDLLLTGDTGALHIATAVMTPTISLWGPTRPEQYGPLVKGHTFICSDNECRNCNKTKCRYKTNACMNQIEPAAVAKKIHDLLTL</sequence>
<dbReference type="Gene3D" id="3.40.50.2000">
    <property type="entry name" value="Glycogen Phosphorylase B"/>
    <property type="match status" value="2"/>
</dbReference>
<dbReference type="AlphaFoldDB" id="A0A1H6YYV1"/>
<protein>
    <submittedName>
        <fullName evidence="3">ADP-heptose:LPS heptosyltransferase</fullName>
    </submittedName>
</protein>
<evidence type="ECO:0000313" key="3">
    <source>
        <dbReference type="EMBL" id="SEJ41885.1"/>
    </source>
</evidence>
<reference evidence="4" key="1">
    <citation type="submission" date="2016-10" db="EMBL/GenBank/DDBJ databases">
        <authorList>
            <person name="Varghese N."/>
            <person name="Submissions S."/>
        </authorList>
    </citation>
    <scope>NUCLEOTIDE SEQUENCE [LARGE SCALE GENOMIC DNA]</scope>
    <source>
        <strain evidence="4">DSM 2179</strain>
    </source>
</reference>
<proteinExistence type="predicted"/>
<organism evidence="3 4">
    <name type="scientific">Propionispira arboris</name>
    <dbReference type="NCBI Taxonomy" id="84035"/>
    <lineage>
        <taxon>Bacteria</taxon>
        <taxon>Bacillati</taxon>
        <taxon>Bacillota</taxon>
        <taxon>Negativicutes</taxon>
        <taxon>Selenomonadales</taxon>
        <taxon>Selenomonadaceae</taxon>
        <taxon>Propionispira</taxon>
    </lineage>
</organism>
<dbReference type="PANTHER" id="PTHR30160:SF1">
    <property type="entry name" value="LIPOPOLYSACCHARIDE 1,2-N-ACETYLGLUCOSAMINETRANSFERASE-RELATED"/>
    <property type="match status" value="1"/>
</dbReference>
<dbReference type="Proteomes" id="UP000199662">
    <property type="component" value="Unassembled WGS sequence"/>
</dbReference>
<evidence type="ECO:0000313" key="4">
    <source>
        <dbReference type="Proteomes" id="UP000199662"/>
    </source>
</evidence>
<keyword evidence="1" id="KW-0328">Glycosyltransferase</keyword>
<keyword evidence="4" id="KW-1185">Reference proteome</keyword>
<gene>
    <name evidence="3" type="ORF">SAMN05660742_10757</name>
</gene>
<dbReference type="Pfam" id="PF01075">
    <property type="entry name" value="Glyco_transf_9"/>
    <property type="match status" value="1"/>
</dbReference>
<keyword evidence="2 3" id="KW-0808">Transferase</keyword>